<keyword evidence="3" id="KW-0732">Signal</keyword>
<keyword evidence="4" id="KW-0614">Plasmid</keyword>
<organism evidence="4 5">
    <name type="scientific">Mycoplasmopsis cynos</name>
    <dbReference type="NCBI Taxonomy" id="171284"/>
    <lineage>
        <taxon>Bacteria</taxon>
        <taxon>Bacillati</taxon>
        <taxon>Mycoplasmatota</taxon>
        <taxon>Mycoplasmoidales</taxon>
        <taxon>Metamycoplasmataceae</taxon>
        <taxon>Mycoplasmopsis</taxon>
    </lineage>
</organism>
<dbReference type="AlphaFoldDB" id="A0A449AJ75"/>
<evidence type="ECO:0000256" key="3">
    <source>
        <dbReference type="SAM" id="SignalP"/>
    </source>
</evidence>
<keyword evidence="1" id="KW-0175">Coiled coil</keyword>
<gene>
    <name evidence="4" type="primary">MCYN0308_19</name>
    <name evidence="4" type="ORF">NCTC10142_00810</name>
</gene>
<geneLocation type="plasmid" evidence="4 5">
    <name>13</name>
</geneLocation>
<sequence length="433" mass="49788">MNKYKKIFSGLGLLSISTLIGASVVACAKKPSPKDSSTEAIDQSNNQGNSTTPEQEKPETPKEGKTDPETPDKNDTDKDKEHSDLTALKKEVSTVVEKLKGHSKYDELKTKAEKENTTKEDLEAVKTDAINEFNKYNEVIKNSAETLKDDAKKAELTSQLETAQNYMALKTIYVELIPLAKMELNSKIDSLPYPDVALSKPTKDKLKQRNENLNLETYLVEYRKTDDLAKALESKNKEINELFDFSKLNQKSKPKNIDPNKNKDAYQKLAQVYFKSKLNTLETAEDVMNVVTEKYKAKFNKYKEIINDKFWGDYKNQPGLNGRLLNFYDEDIKDKTDEYILDHSEAVLIWNIYETIRQNAYKTKIFALNNLDENMKENYLNKKVEVLPDGKASNHKNAKSNRFTHKKDMKWLEENINKLKTEYANAQKEMKKS</sequence>
<feature type="compositionally biased region" description="Basic and acidic residues" evidence="2">
    <location>
        <begin position="54"/>
        <end position="89"/>
    </location>
</feature>
<dbReference type="EMBL" id="LR214986">
    <property type="protein sequence ID" value="VEU65029.1"/>
    <property type="molecule type" value="Genomic_DNA"/>
</dbReference>
<dbReference type="RefSeq" id="WP_129720933.1">
    <property type="nucleotide sequence ID" value="NZ_LR214986.1"/>
</dbReference>
<evidence type="ECO:0000313" key="5">
    <source>
        <dbReference type="Proteomes" id="UP000289506"/>
    </source>
</evidence>
<evidence type="ECO:0000313" key="4">
    <source>
        <dbReference type="EMBL" id="VEU65029.1"/>
    </source>
</evidence>
<feature type="region of interest" description="Disordered" evidence="2">
    <location>
        <begin position="28"/>
        <end position="89"/>
    </location>
</feature>
<evidence type="ECO:0008006" key="6">
    <source>
        <dbReference type="Google" id="ProtNLM"/>
    </source>
</evidence>
<proteinExistence type="predicted"/>
<dbReference type="Proteomes" id="UP000289506">
    <property type="component" value="Plasmid 13"/>
</dbReference>
<feature type="compositionally biased region" description="Polar residues" evidence="2">
    <location>
        <begin position="38"/>
        <end position="50"/>
    </location>
</feature>
<protein>
    <recommendedName>
        <fullName evidence="6">Lipoprotein</fullName>
    </recommendedName>
</protein>
<name>A0A449AJ75_9BACT</name>
<dbReference type="PROSITE" id="PS51257">
    <property type="entry name" value="PROKAR_LIPOPROTEIN"/>
    <property type="match status" value="1"/>
</dbReference>
<evidence type="ECO:0000256" key="2">
    <source>
        <dbReference type="SAM" id="MobiDB-lite"/>
    </source>
</evidence>
<accession>A0A449AJ75</accession>
<evidence type="ECO:0000256" key="1">
    <source>
        <dbReference type="SAM" id="Coils"/>
    </source>
</evidence>
<feature type="coiled-coil region" evidence="1">
    <location>
        <begin position="105"/>
        <end position="157"/>
    </location>
</feature>
<reference evidence="4 5" key="1">
    <citation type="submission" date="2019-01" db="EMBL/GenBank/DDBJ databases">
        <authorList>
            <consortium name="Pathogen Informatics"/>
        </authorList>
    </citation>
    <scope>NUCLEOTIDE SEQUENCE [LARGE SCALE GENOMIC DNA]</scope>
    <source>
        <strain evidence="4 5">NCTC10142</strain>
        <plasmid evidence="5">13</plasmid>
    </source>
</reference>
<feature type="signal peptide" evidence="3">
    <location>
        <begin position="1"/>
        <end position="28"/>
    </location>
</feature>
<feature type="chain" id="PRO_5019454301" description="Lipoprotein" evidence="3">
    <location>
        <begin position="29"/>
        <end position="433"/>
    </location>
</feature>